<organism evidence="1 2">
    <name type="scientific">Paractinoplanes tereljensis</name>
    <dbReference type="NCBI Taxonomy" id="571912"/>
    <lineage>
        <taxon>Bacteria</taxon>
        <taxon>Bacillati</taxon>
        <taxon>Actinomycetota</taxon>
        <taxon>Actinomycetes</taxon>
        <taxon>Micromonosporales</taxon>
        <taxon>Micromonosporaceae</taxon>
        <taxon>Paractinoplanes</taxon>
    </lineage>
</organism>
<keyword evidence="2" id="KW-1185">Reference proteome</keyword>
<reference evidence="1" key="1">
    <citation type="submission" date="2021-01" db="EMBL/GenBank/DDBJ databases">
        <title>Whole genome shotgun sequence of Actinoplanes tereljensis NBRC 105297.</title>
        <authorList>
            <person name="Komaki H."/>
            <person name="Tamura T."/>
        </authorList>
    </citation>
    <scope>NUCLEOTIDE SEQUENCE</scope>
    <source>
        <strain evidence="1">NBRC 105297</strain>
    </source>
</reference>
<dbReference type="Proteomes" id="UP000623608">
    <property type="component" value="Unassembled WGS sequence"/>
</dbReference>
<comment type="caution">
    <text evidence="1">The sequence shown here is derived from an EMBL/GenBank/DDBJ whole genome shotgun (WGS) entry which is preliminary data.</text>
</comment>
<dbReference type="EMBL" id="BOMY01000042">
    <property type="protein sequence ID" value="GIF23972.1"/>
    <property type="molecule type" value="Genomic_DNA"/>
</dbReference>
<evidence type="ECO:0000313" key="1">
    <source>
        <dbReference type="EMBL" id="GIF23972.1"/>
    </source>
</evidence>
<protein>
    <submittedName>
        <fullName evidence="1">Uncharacterized protein</fullName>
    </submittedName>
</protein>
<dbReference type="AlphaFoldDB" id="A0A919NUG2"/>
<dbReference type="PROSITE" id="PS51257">
    <property type="entry name" value="PROKAR_LIPOPROTEIN"/>
    <property type="match status" value="1"/>
</dbReference>
<sequence>MRSTVVVLALVLAGCASEPSVQQPAHRDWGAPEVHARWQSCASAQHPPAVNPVETRWLAPLSDDFTPVAIVLCTTAADGQDMVSAELRADDVAAVAAALRLPDGPYAKVSCPAGEAVVPWFALLDAQGQWVHPGVPTGDCGKPVAQFSDAFAALHLKTVATRKISKATAAAAAAAHCELTWADMIAVAARSTPPTSIITYGLPSGLPVRLCVYDVPADEQGSTRPGGVFATGTVLTVEEWGPIASLLPEDAPAKPCARPAGRFALVQLGENEDIYVELNGCHRLLSQASGNILSQASSALITELEKV</sequence>
<name>A0A919NUG2_9ACTN</name>
<dbReference type="RefSeq" id="WP_203811848.1">
    <property type="nucleotide sequence ID" value="NZ_BOMY01000042.1"/>
</dbReference>
<accession>A0A919NUG2</accession>
<gene>
    <name evidence="1" type="ORF">Ate02nite_67020</name>
</gene>
<proteinExistence type="predicted"/>
<evidence type="ECO:0000313" key="2">
    <source>
        <dbReference type="Proteomes" id="UP000623608"/>
    </source>
</evidence>